<reference evidence="2 4" key="2">
    <citation type="submission" date="2016-11" db="EMBL/GenBank/DDBJ databases">
        <authorList>
            <person name="Klemetsen T."/>
        </authorList>
    </citation>
    <scope>NUCLEOTIDE SEQUENCE [LARGE SCALE GENOMIC DNA]</scope>
    <source>
        <strain evidence="2">MT 2528</strain>
    </source>
</reference>
<keyword evidence="1" id="KW-0732">Signal</keyword>
<dbReference type="RefSeq" id="WP_045111590.1">
    <property type="nucleotide sequence ID" value="NZ_CAWQZC010000113.1"/>
</dbReference>
<dbReference type="HOGENOM" id="CLU_655229_0_0_6"/>
<dbReference type="EMBL" id="FPLD01000052">
    <property type="protein sequence ID" value="SGY97027.1"/>
    <property type="molecule type" value="Genomic_DNA"/>
</dbReference>
<dbReference type="KEGG" id="mvs:MVIS_3585"/>
<dbReference type="Proteomes" id="UP000183794">
    <property type="component" value="Unassembled WGS sequence"/>
</dbReference>
<evidence type="ECO:0000313" key="4">
    <source>
        <dbReference type="Proteomes" id="UP000182660"/>
    </source>
</evidence>
<dbReference type="STRING" id="80854.MVIS_3585"/>
<proteinExistence type="predicted"/>
<sequence length="419" mass="47778">MRLSTSFFLSLLFTLSYNHTAMAHVGFWSKTYTITHQLTNGESIASAKQIMQEKARIKASFDVRNYQLMNKPVDLTNYKQYVPIIQAAYIKITPQNKPQIVKDKDVYKGQVFVVQQIRATFDEHYIGQSITILRNSLTVEKSLTTLDNDFDNNLKNLGEIKLAIAEQQISTQQSARLIRQQDHEVIQMRAVFDDVKRLFSDHGSSPQFNLSQLLKIRDSIDAEVIDPILNTKVRTRITNVEELNNGDVKVQVQVGWTLPIHHMRILHKYVRSADVTAPGGSSTYLKLSRFYNEKERAPSILSANIYNYLASQKIYFDISIGSQHQILDVLYPNGGDLMNNCNNPLARDADNPDKTSVCIVEQVFNDQHILSQPNIANPLTFTLNANEIDGQLTVNVKQIWQKAGSAEDKKWQRDLSQFN</sequence>
<evidence type="ECO:0000313" key="2">
    <source>
        <dbReference type="EMBL" id="SGY89223.1"/>
    </source>
</evidence>
<name>A0A090IG30_9GAMM</name>
<keyword evidence="4" id="KW-1185">Reference proteome</keyword>
<evidence type="ECO:0000256" key="1">
    <source>
        <dbReference type="SAM" id="SignalP"/>
    </source>
</evidence>
<dbReference type="AlphaFoldDB" id="A0A090IG30"/>
<accession>A0A090IG30</accession>
<dbReference type="GeneID" id="61295590"/>
<gene>
    <name evidence="2" type="ORF">MT2528_1683</name>
    <name evidence="3" type="ORF">NVI5450_1908</name>
</gene>
<evidence type="ECO:0000313" key="5">
    <source>
        <dbReference type="Proteomes" id="UP000183794"/>
    </source>
</evidence>
<dbReference type="PATRIC" id="fig|80854.5.peg.3795"/>
<reference evidence="3 5" key="1">
    <citation type="submission" date="2016-11" db="EMBL/GenBank/DDBJ databases">
        <authorList>
            <person name="Jaros S."/>
            <person name="Januszkiewicz K."/>
            <person name="Wedrychowicz H."/>
        </authorList>
    </citation>
    <scope>NUCLEOTIDE SEQUENCE [LARGE SCALE GENOMIC DNA]</scope>
    <source>
        <strain evidence="3">NVI 5450</strain>
    </source>
</reference>
<feature type="chain" id="PRO_5015029857" evidence="1">
    <location>
        <begin position="24"/>
        <end position="419"/>
    </location>
</feature>
<feature type="signal peptide" evidence="1">
    <location>
        <begin position="1"/>
        <end position="23"/>
    </location>
</feature>
<evidence type="ECO:0000313" key="3">
    <source>
        <dbReference type="EMBL" id="SGY97027.1"/>
    </source>
</evidence>
<protein>
    <submittedName>
        <fullName evidence="3">Sugar fermentation stimulation protein</fullName>
    </submittedName>
</protein>
<organism evidence="3 5">
    <name type="scientific">Moritella viscosa</name>
    <dbReference type="NCBI Taxonomy" id="80854"/>
    <lineage>
        <taxon>Bacteria</taxon>
        <taxon>Pseudomonadati</taxon>
        <taxon>Pseudomonadota</taxon>
        <taxon>Gammaproteobacteria</taxon>
        <taxon>Alteromonadales</taxon>
        <taxon>Moritellaceae</taxon>
        <taxon>Moritella</taxon>
    </lineage>
</organism>
<dbReference type="OrthoDB" id="6395275at2"/>
<dbReference type="EMBL" id="FPLJ01000041">
    <property type="protein sequence ID" value="SGY89223.1"/>
    <property type="molecule type" value="Genomic_DNA"/>
</dbReference>
<dbReference type="Proteomes" id="UP000182660">
    <property type="component" value="Unassembled WGS sequence"/>
</dbReference>